<dbReference type="HOGENOM" id="CLU_2413487_0_0_1"/>
<keyword evidence="2" id="KW-1185">Reference proteome</keyword>
<dbReference type="OrthoDB" id="5386452at2759"/>
<evidence type="ECO:0000313" key="1">
    <source>
        <dbReference type="EMBL" id="KIM49828.1"/>
    </source>
</evidence>
<dbReference type="Proteomes" id="UP000053424">
    <property type="component" value="Unassembled WGS sequence"/>
</dbReference>
<accession>A0A0C2YJ73</accession>
<dbReference type="EMBL" id="KN831768">
    <property type="protein sequence ID" value="KIM49828.1"/>
    <property type="molecule type" value="Genomic_DNA"/>
</dbReference>
<name>A0A0C2YJ73_HEBCY</name>
<gene>
    <name evidence="1" type="ORF">M413DRAFT_116596</name>
</gene>
<organism evidence="1 2">
    <name type="scientific">Hebeloma cylindrosporum</name>
    <dbReference type="NCBI Taxonomy" id="76867"/>
    <lineage>
        <taxon>Eukaryota</taxon>
        <taxon>Fungi</taxon>
        <taxon>Dikarya</taxon>
        <taxon>Basidiomycota</taxon>
        <taxon>Agaricomycotina</taxon>
        <taxon>Agaricomycetes</taxon>
        <taxon>Agaricomycetidae</taxon>
        <taxon>Agaricales</taxon>
        <taxon>Agaricineae</taxon>
        <taxon>Hymenogastraceae</taxon>
        <taxon>Hebeloma</taxon>
    </lineage>
</organism>
<evidence type="ECO:0000313" key="2">
    <source>
        <dbReference type="Proteomes" id="UP000053424"/>
    </source>
</evidence>
<reference evidence="2" key="2">
    <citation type="submission" date="2015-01" db="EMBL/GenBank/DDBJ databases">
        <title>Evolutionary Origins and Diversification of the Mycorrhizal Mutualists.</title>
        <authorList>
            <consortium name="DOE Joint Genome Institute"/>
            <consortium name="Mycorrhizal Genomics Consortium"/>
            <person name="Kohler A."/>
            <person name="Kuo A."/>
            <person name="Nagy L.G."/>
            <person name="Floudas D."/>
            <person name="Copeland A."/>
            <person name="Barry K.W."/>
            <person name="Cichocki N."/>
            <person name="Veneault-Fourrey C."/>
            <person name="LaButti K."/>
            <person name="Lindquist E.A."/>
            <person name="Lipzen A."/>
            <person name="Lundell T."/>
            <person name="Morin E."/>
            <person name="Murat C."/>
            <person name="Riley R."/>
            <person name="Ohm R."/>
            <person name="Sun H."/>
            <person name="Tunlid A."/>
            <person name="Henrissat B."/>
            <person name="Grigoriev I.V."/>
            <person name="Hibbett D.S."/>
            <person name="Martin F."/>
        </authorList>
    </citation>
    <scope>NUCLEOTIDE SEQUENCE [LARGE SCALE GENOMIC DNA]</scope>
    <source>
        <strain evidence="2">h7</strain>
    </source>
</reference>
<dbReference type="AlphaFoldDB" id="A0A0C2YJ73"/>
<reference evidence="1 2" key="1">
    <citation type="submission" date="2014-04" db="EMBL/GenBank/DDBJ databases">
        <authorList>
            <consortium name="DOE Joint Genome Institute"/>
            <person name="Kuo A."/>
            <person name="Gay G."/>
            <person name="Dore J."/>
            <person name="Kohler A."/>
            <person name="Nagy L.G."/>
            <person name="Floudas D."/>
            <person name="Copeland A."/>
            <person name="Barry K.W."/>
            <person name="Cichocki N."/>
            <person name="Veneault-Fourrey C."/>
            <person name="LaButti K."/>
            <person name="Lindquist E.A."/>
            <person name="Lipzen A."/>
            <person name="Lundell T."/>
            <person name="Morin E."/>
            <person name="Murat C."/>
            <person name="Sun H."/>
            <person name="Tunlid A."/>
            <person name="Henrissat B."/>
            <person name="Grigoriev I.V."/>
            <person name="Hibbett D.S."/>
            <person name="Martin F."/>
            <person name="Nordberg H.P."/>
            <person name="Cantor M.N."/>
            <person name="Hua S.X."/>
        </authorList>
    </citation>
    <scope>NUCLEOTIDE SEQUENCE [LARGE SCALE GENOMIC DNA]</scope>
    <source>
        <strain evidence="2">h7</strain>
    </source>
</reference>
<proteinExistence type="predicted"/>
<protein>
    <submittedName>
        <fullName evidence="1">Uncharacterized protein</fullName>
    </submittedName>
</protein>
<sequence>MSNSAALAAFQNKVAHLPRYEDAIPDAPQFFVENQLLLASALLQLRLSRNSPNTLRRLKTWNFPRTALHCKNKNVDEEIYSKKKFVRGIIHS</sequence>